<comment type="caution">
    <text evidence="3">The sequence shown here is derived from an EMBL/GenBank/DDBJ whole genome shotgun (WGS) entry which is preliminary data.</text>
</comment>
<reference evidence="3 4" key="1">
    <citation type="submission" date="2019-04" db="EMBL/GenBank/DDBJ databases">
        <title>High contiguity whole genome sequence and gene annotation resource for two Venturia nashicola isolates.</title>
        <authorList>
            <person name="Prokchorchik M."/>
            <person name="Won K."/>
            <person name="Lee Y."/>
            <person name="Choi E.D."/>
            <person name="Segonzac C."/>
            <person name="Sohn K.H."/>
        </authorList>
    </citation>
    <scope>NUCLEOTIDE SEQUENCE [LARGE SCALE GENOMIC DNA]</scope>
    <source>
        <strain evidence="3 4">PRI2</strain>
    </source>
</reference>
<feature type="compositionally biased region" description="Low complexity" evidence="2">
    <location>
        <begin position="68"/>
        <end position="81"/>
    </location>
</feature>
<feature type="region of interest" description="Disordered" evidence="2">
    <location>
        <begin position="316"/>
        <end position="347"/>
    </location>
</feature>
<feature type="compositionally biased region" description="Basic and acidic residues" evidence="2">
    <location>
        <begin position="316"/>
        <end position="325"/>
    </location>
</feature>
<dbReference type="GO" id="GO:0007076">
    <property type="term" value="P:mitotic chromosome condensation"/>
    <property type="evidence" value="ECO:0007669"/>
    <property type="project" value="TreeGrafter"/>
</dbReference>
<feature type="compositionally biased region" description="Polar residues" evidence="2">
    <location>
        <begin position="1"/>
        <end position="17"/>
    </location>
</feature>
<feature type="region of interest" description="Disordered" evidence="2">
    <location>
        <begin position="2090"/>
        <end position="2189"/>
    </location>
</feature>
<feature type="compositionally biased region" description="Acidic residues" evidence="2">
    <location>
        <begin position="1844"/>
        <end position="1859"/>
    </location>
</feature>
<feature type="coiled-coil region" evidence="1">
    <location>
        <begin position="808"/>
        <end position="1051"/>
    </location>
</feature>
<evidence type="ECO:0000313" key="3">
    <source>
        <dbReference type="EMBL" id="TID15151.1"/>
    </source>
</evidence>
<feature type="region of interest" description="Disordered" evidence="2">
    <location>
        <begin position="2421"/>
        <end position="2445"/>
    </location>
</feature>
<feature type="compositionally biased region" description="Basic and acidic residues" evidence="2">
    <location>
        <begin position="2287"/>
        <end position="2305"/>
    </location>
</feature>
<feature type="compositionally biased region" description="Polar residues" evidence="2">
    <location>
        <begin position="2153"/>
        <end position="2165"/>
    </location>
</feature>
<dbReference type="Gene3D" id="1.10.287.1490">
    <property type="match status" value="3"/>
</dbReference>
<feature type="compositionally biased region" description="Polar residues" evidence="2">
    <location>
        <begin position="1896"/>
        <end position="1914"/>
    </location>
</feature>
<dbReference type="GO" id="GO:0000785">
    <property type="term" value="C:chromatin"/>
    <property type="evidence" value="ECO:0007669"/>
    <property type="project" value="TreeGrafter"/>
</dbReference>
<evidence type="ECO:0000256" key="1">
    <source>
        <dbReference type="SAM" id="Coils"/>
    </source>
</evidence>
<feature type="coiled-coil region" evidence="1">
    <location>
        <begin position="410"/>
        <end position="437"/>
    </location>
</feature>
<dbReference type="PANTHER" id="PTHR43941">
    <property type="entry name" value="STRUCTURAL MAINTENANCE OF CHROMOSOMES PROTEIN 2"/>
    <property type="match status" value="1"/>
</dbReference>
<feature type="region of interest" description="Disordered" evidence="2">
    <location>
        <begin position="217"/>
        <end position="250"/>
    </location>
</feature>
<dbReference type="PANTHER" id="PTHR43941:SF1">
    <property type="entry name" value="STRUCTURAL MAINTENANCE OF CHROMOSOMES PROTEIN 2"/>
    <property type="match status" value="1"/>
</dbReference>
<feature type="region of interest" description="Disordered" evidence="2">
    <location>
        <begin position="1342"/>
        <end position="1369"/>
    </location>
</feature>
<accession>A0A4Z1NK74</accession>
<feature type="compositionally biased region" description="Polar residues" evidence="2">
    <location>
        <begin position="1662"/>
        <end position="1672"/>
    </location>
</feature>
<feature type="region of interest" description="Disordered" evidence="2">
    <location>
        <begin position="2287"/>
        <end position="2308"/>
    </location>
</feature>
<feature type="compositionally biased region" description="Polar residues" evidence="2">
    <location>
        <begin position="326"/>
        <end position="340"/>
    </location>
</feature>
<dbReference type="EMBL" id="SNSC02000021">
    <property type="protein sequence ID" value="TID15151.1"/>
    <property type="molecule type" value="Genomic_DNA"/>
</dbReference>
<evidence type="ECO:0000256" key="2">
    <source>
        <dbReference type="SAM" id="MobiDB-lite"/>
    </source>
</evidence>
<dbReference type="GO" id="GO:0000793">
    <property type="term" value="C:condensed chromosome"/>
    <property type="evidence" value="ECO:0007669"/>
    <property type="project" value="TreeGrafter"/>
</dbReference>
<feature type="compositionally biased region" description="Polar residues" evidence="2">
    <location>
        <begin position="2174"/>
        <end position="2183"/>
    </location>
</feature>
<organism evidence="3 4">
    <name type="scientific">Venturia nashicola</name>
    <dbReference type="NCBI Taxonomy" id="86259"/>
    <lineage>
        <taxon>Eukaryota</taxon>
        <taxon>Fungi</taxon>
        <taxon>Dikarya</taxon>
        <taxon>Ascomycota</taxon>
        <taxon>Pezizomycotina</taxon>
        <taxon>Dothideomycetes</taxon>
        <taxon>Pleosporomycetidae</taxon>
        <taxon>Venturiales</taxon>
        <taxon>Venturiaceae</taxon>
        <taxon>Venturia</taxon>
    </lineage>
</organism>
<keyword evidence="1" id="KW-0175">Coiled coil</keyword>
<dbReference type="Proteomes" id="UP000298493">
    <property type="component" value="Unassembled WGS sequence"/>
</dbReference>
<feature type="compositionally biased region" description="Basic and acidic residues" evidence="2">
    <location>
        <begin position="1689"/>
        <end position="1715"/>
    </location>
</feature>
<proteinExistence type="predicted"/>
<dbReference type="STRING" id="86259.A0A4Z1NK74"/>
<dbReference type="GO" id="GO:0003682">
    <property type="term" value="F:chromatin binding"/>
    <property type="evidence" value="ECO:0007669"/>
    <property type="project" value="TreeGrafter"/>
</dbReference>
<dbReference type="GO" id="GO:0000796">
    <property type="term" value="C:condensin complex"/>
    <property type="evidence" value="ECO:0007669"/>
    <property type="project" value="TreeGrafter"/>
</dbReference>
<feature type="region of interest" description="Disordered" evidence="2">
    <location>
        <begin position="1"/>
        <end position="150"/>
    </location>
</feature>
<feature type="region of interest" description="Disordered" evidence="2">
    <location>
        <begin position="1269"/>
        <end position="1330"/>
    </location>
</feature>
<sequence>MLPWNWFSSKSSTSQTEPAAVAATAKEPTPSTDSVSNPADPDPTLARTETPATNETDESSENSEETETTSLTLEEQLAAARARMKRSSMVADALPADVERPRASMTGQRLKKLTSSGSPSPDKDSSSKRRQSKQNSMEARPGAPRRSSSVKNVFNAYYKIFGGKPPSKPPATELPGEEAERLRRVVRRYEKQLEEASNTIMLQDKVLAKWESKIKGINADGNVPESSSRGLDSLEGTHFESSGSEPVGRLTNIQESSREMLADFAMVEEGQQAKSPAQGNPSSIAEILRLTKELQTAQANVERLTTELQAAQATVEEQRNKHAELEQQSSKSLEAANQSRSELEEAKAAHSETLAFLETVKRTLSETQASHLETASTLRSTQATLSEKSELVALHETSLSDKDAERDALLAGHEATLAQTNQDLATAREKIAYLETQVGTISKEYQDAKSALEAAQGDLETAKSGVSNVASERDAAKADFNKISADYEAKSKEHRDLSSALETARSEIDQHKANAETAKAETVTVREQLTSSQNDVEKSNAEAEDLKKEIEGHAAARAEIEEQLRSLQTELDQHVASKAELQKELDNHVNSKATLQTELDDHIASKSSLKKELDDHISSRAALQTELDNHIALKADLQKQLDDHVNSKSSLQAELDDHVASKTSLQKELDTHVSSISALQKQVDEHATARTGLEKQLEQLLVVQADLEAAKEKISELQTGSDDQVRALQADLDAHVKSKADLQTELEHLSTLKAEHEVALAKVTELEAKSTNNQAQLETAHARIAELTKAVESHAAVQSEHASALSQLAETKQQVDAHAARIDELNKEIEGHVAVKADLESAHARVAELVAAVEAHGPVKAELEEHREKIATLSKAVEDHETTRAELDSHKKQVAALSKAAEEHDVIKAELESHREKVATLSKAVEDHEAVKSELNSHREEVATLSKSVAEHEAVKKELDSHREQVATLSEAAKEHDVVKAELESHRERVATLSKAAEEHSTLSKELESHREQVANLSKAAEEHAVTKANLESHQQQVASLSKKLEEHTAIKADLESHQEKVATLSKAVEEHAAVKADLETHKSQVTDLTKAVEDHKSVKAELDAAHNRLADLEKDVETHKADKGSISDQLATAQTALASATASHGELSSKAKDAEERLLVAEKALQSTKEDHENDLATLAGKVTAMEKLQEHNALLQQELKASLDGERAAKLAVQDLMEKLNAAESKSVDKTLPTQGTETEKSHLPGFATGAAAVGLAGTGALGLEKIVNDDDDDDEVKTPKVVEENPEVVEEKKPKVVEDKKPKAAEEKKKPEALKEEKVSPVINEEAPLPLVTTEAIEPEATVKEEKEEKEQNRLLAKRPQEQPDAIVSTYQDVRESDFEDSPVADNAVEHLVRSQNTLVADQYDSEVPKVQENRDWDAKDEPRSIGEGADEVENIESKESWGGLGKPRAPVEEPSQETDTATPSPSLFEDSAPDVVDDMAISTPKTLTEPVGQFGGSDVEDEFRLPNDEFKSSKDQFEPPKDEFKLPEDHFKLPENESKLPEDDFKPPKDQFKLPEDKFKPLEDEVKPPKDEAKLSEDPFRLSSDEIKLPEGELKSPKDQSKLPKDDSKLQEDQFKLQEEKSKLPKAAIAAGALVSVGAGAFGLAKAISDDEDESLFKESSNNSTTKNPEVWWASSKDDSEDLFEPIHETKSKQEHATESQKYEEGLARDAVPEAAQVERRRFGEFQPKKIDALEYPTVQESEQMFPAYDDDAVGGIDQVTGTAEPRSLNWVERPVDNVKLDLISKDHDTVLAQETETIVNDEATKKHEDTGAKLPVIKETPTEEYEVDSPENSVEELLVEQDFDSADETNEDDTLVSQEPFDEKEPPTTAIHHSLPFELEPVTLDDLAVDTATSNPMEFQTPLSPVSSTKSKRKSVHWEDIESAKSSPFEENHESSVGLGAPWLLNGGKDDILFAEPADPVTTDEPEAVAQRLFPAATEDVNIRQYEPEFPVNLAAKAEVANSGSDDQYVAKPIDMLVKKESAEQDHFKTSNLTPEKTEYEKLEPISHEFDEFENVYQDVDAFAAHAAPEQEVVNREAVLPTINDTDIRETFGEESDTPIQLSEIEMKPSTDLPEIPPRSPDRLTATPERSPDQLITAPERRPDRPTATISHDQAISSTEEPVLDNMSDEPQASSANSRDLELGVLPTIRPLDNFDEPSSDESDVYDDFYKHQAASDVHTVVPELFLSESEDAGETEKTHEFVTTKQKSIDEEAAVYFVDEDEAVQERPLLFAIESNKKNEVVAKSQEKMSEESTTKKMPFEWAPASFEDNARTWAVSDEEEDYTERAKEQIPFGLPLVAANRNTNEDLNHILFPQTPEEEAIDYYNSEQPRIGSSTTFIQDKNPFRRYKGPVVQNGKSIAANKDIFTKDEFAITHDEQQPTRKGKKGEKESAFAAEEDESSILADRASRLLENIKEAI</sequence>
<name>A0A4Z1NK74_9PEZI</name>
<feature type="compositionally biased region" description="Basic and acidic residues" evidence="2">
    <location>
        <begin position="1344"/>
        <end position="1356"/>
    </location>
</feature>
<feature type="region of interest" description="Disordered" evidence="2">
    <location>
        <begin position="1656"/>
        <end position="1715"/>
    </location>
</feature>
<feature type="coiled-coil region" evidence="1">
    <location>
        <begin position="487"/>
        <end position="769"/>
    </location>
</feature>
<feature type="compositionally biased region" description="Acidic residues" evidence="2">
    <location>
        <begin position="55"/>
        <end position="67"/>
    </location>
</feature>
<protein>
    <submittedName>
        <fullName evidence="3">Putative chemotaxis methyl-accepting receptor signaling protein</fullName>
    </submittedName>
</protein>
<feature type="compositionally biased region" description="Basic and acidic residues" evidence="2">
    <location>
        <begin position="1506"/>
        <end position="1622"/>
    </location>
</feature>
<feature type="region of interest" description="Disordered" evidence="2">
    <location>
        <begin position="1403"/>
        <end position="1622"/>
    </location>
</feature>
<keyword evidence="4" id="KW-1185">Reference proteome</keyword>
<feature type="compositionally biased region" description="Basic and acidic residues" evidence="2">
    <location>
        <begin position="1410"/>
        <end position="1428"/>
    </location>
</feature>
<gene>
    <name evidence="3" type="ORF">E6O75_ATG08404</name>
</gene>
<feature type="region of interest" description="Disordered" evidence="2">
    <location>
        <begin position="1844"/>
        <end position="1941"/>
    </location>
</feature>
<keyword evidence="3" id="KW-0675">Receptor</keyword>
<feature type="coiled-coil region" evidence="1">
    <location>
        <begin position="1096"/>
        <end position="1123"/>
    </location>
</feature>
<evidence type="ECO:0000313" key="4">
    <source>
        <dbReference type="Proteomes" id="UP000298493"/>
    </source>
</evidence>
<feature type="compositionally biased region" description="Basic and acidic residues" evidence="2">
    <location>
        <begin position="1279"/>
        <end position="1322"/>
    </location>
</feature>
<feature type="compositionally biased region" description="Basic and acidic residues" evidence="2">
    <location>
        <begin position="1921"/>
        <end position="1939"/>
    </location>
</feature>